<name>A0A1Y5E221_COLPS</name>
<dbReference type="Gene3D" id="3.30.1330.60">
    <property type="entry name" value="OmpA-like domain"/>
    <property type="match status" value="1"/>
</dbReference>
<keyword evidence="8 10" id="KW-0472">Membrane</keyword>
<dbReference type="PROSITE" id="PS51123">
    <property type="entry name" value="OMPA_2"/>
    <property type="match status" value="1"/>
</dbReference>
<proteinExistence type="predicted"/>
<evidence type="ECO:0000256" key="3">
    <source>
        <dbReference type="ARBA" id="ARBA00022452"/>
    </source>
</evidence>
<dbReference type="GO" id="GO:0046930">
    <property type="term" value="C:pore complex"/>
    <property type="evidence" value="ECO:0007669"/>
    <property type="project" value="UniProtKB-KW"/>
</dbReference>
<dbReference type="PRINTS" id="PR01021">
    <property type="entry name" value="OMPADOMAIN"/>
</dbReference>
<feature type="chain" id="PRO_5012192960" description="OmpA-like domain-containing protein" evidence="11">
    <location>
        <begin position="25"/>
        <end position="368"/>
    </location>
</feature>
<evidence type="ECO:0000256" key="10">
    <source>
        <dbReference type="PROSITE-ProRule" id="PRU00473"/>
    </source>
</evidence>
<evidence type="ECO:0000256" key="8">
    <source>
        <dbReference type="ARBA" id="ARBA00023136"/>
    </source>
</evidence>
<dbReference type="InterPro" id="IPR050330">
    <property type="entry name" value="Bact_OuterMem_StrucFunc"/>
</dbReference>
<dbReference type="InterPro" id="IPR006664">
    <property type="entry name" value="OMP_bac"/>
</dbReference>
<dbReference type="InterPro" id="IPR027385">
    <property type="entry name" value="Beta-barrel_OMP"/>
</dbReference>
<comment type="caution">
    <text evidence="13">The sequence shown here is derived from an EMBL/GenBank/DDBJ whole genome shotgun (WGS) entry which is preliminary data.</text>
</comment>
<dbReference type="Proteomes" id="UP000243053">
    <property type="component" value="Unassembled WGS sequence"/>
</dbReference>
<evidence type="ECO:0000256" key="9">
    <source>
        <dbReference type="ARBA" id="ARBA00023237"/>
    </source>
</evidence>
<evidence type="ECO:0000256" key="11">
    <source>
        <dbReference type="SAM" id="SignalP"/>
    </source>
</evidence>
<feature type="domain" description="OmpA-like" evidence="12">
    <location>
        <begin position="244"/>
        <end position="362"/>
    </location>
</feature>
<dbReference type="InterPro" id="IPR036737">
    <property type="entry name" value="OmpA-like_sf"/>
</dbReference>
<keyword evidence="6" id="KW-0406">Ion transport</keyword>
<keyword evidence="5 11" id="KW-0732">Signal</keyword>
<keyword evidence="3" id="KW-1134">Transmembrane beta strand</keyword>
<evidence type="ECO:0000256" key="4">
    <source>
        <dbReference type="ARBA" id="ARBA00022692"/>
    </source>
</evidence>
<evidence type="ECO:0000313" key="14">
    <source>
        <dbReference type="Proteomes" id="UP000243053"/>
    </source>
</evidence>
<dbReference type="AlphaFoldDB" id="A0A1Y5E221"/>
<dbReference type="Gene3D" id="2.40.160.20">
    <property type="match status" value="1"/>
</dbReference>
<protein>
    <recommendedName>
        <fullName evidence="12">OmpA-like domain-containing protein</fullName>
    </recommendedName>
</protein>
<dbReference type="CDD" id="cd07185">
    <property type="entry name" value="OmpA_C-like"/>
    <property type="match status" value="1"/>
</dbReference>
<dbReference type="Pfam" id="PF00691">
    <property type="entry name" value="OmpA"/>
    <property type="match status" value="1"/>
</dbReference>
<gene>
    <name evidence="13" type="ORF">A9Q75_18580</name>
</gene>
<evidence type="ECO:0000259" key="12">
    <source>
        <dbReference type="PROSITE" id="PS51123"/>
    </source>
</evidence>
<dbReference type="InterPro" id="IPR011250">
    <property type="entry name" value="OMP/PagP_B-barrel"/>
</dbReference>
<dbReference type="GO" id="GO:0015288">
    <property type="term" value="F:porin activity"/>
    <property type="evidence" value="ECO:0007669"/>
    <property type="project" value="UniProtKB-KW"/>
</dbReference>
<feature type="signal peptide" evidence="11">
    <location>
        <begin position="1"/>
        <end position="24"/>
    </location>
</feature>
<dbReference type="SUPFAM" id="SSF56925">
    <property type="entry name" value="OMPA-like"/>
    <property type="match status" value="1"/>
</dbReference>
<evidence type="ECO:0000256" key="1">
    <source>
        <dbReference type="ARBA" id="ARBA00004571"/>
    </source>
</evidence>
<keyword evidence="9" id="KW-0998">Cell outer membrane</keyword>
<dbReference type="GO" id="GO:0009279">
    <property type="term" value="C:cell outer membrane"/>
    <property type="evidence" value="ECO:0007669"/>
    <property type="project" value="UniProtKB-SubCell"/>
</dbReference>
<keyword evidence="4" id="KW-0812">Transmembrane</keyword>
<reference evidence="14" key="1">
    <citation type="journal article" date="2017" name="Proc. Natl. Acad. Sci. U.S.A.">
        <title>Simulation of Deepwater Horizon oil plume reveals substrate specialization within a complex community of hydrocarbon degraders.</title>
        <authorList>
            <person name="Hu P."/>
            <person name="Dubinsky E.A."/>
            <person name="Probst A.J."/>
            <person name="Wang J."/>
            <person name="Sieber C.M.K."/>
            <person name="Tom L.M."/>
            <person name="Gardinali P."/>
            <person name="Banfield J.F."/>
            <person name="Atlas R.M."/>
            <person name="Andersen G.L."/>
        </authorList>
    </citation>
    <scope>NUCLEOTIDE SEQUENCE [LARGE SCALE GENOMIC DNA]</scope>
</reference>
<dbReference type="SUPFAM" id="SSF103088">
    <property type="entry name" value="OmpA-like"/>
    <property type="match status" value="1"/>
</dbReference>
<evidence type="ECO:0000256" key="7">
    <source>
        <dbReference type="ARBA" id="ARBA00023114"/>
    </source>
</evidence>
<evidence type="ECO:0000256" key="6">
    <source>
        <dbReference type="ARBA" id="ARBA00023065"/>
    </source>
</evidence>
<dbReference type="PANTHER" id="PTHR30329:SF21">
    <property type="entry name" value="LIPOPROTEIN YIAD-RELATED"/>
    <property type="match status" value="1"/>
</dbReference>
<dbReference type="EMBL" id="MAAF01000116">
    <property type="protein sequence ID" value="OUR75065.1"/>
    <property type="molecule type" value="Genomic_DNA"/>
</dbReference>
<keyword evidence="7" id="KW-0626">Porin</keyword>
<sequence>MRYLSVSKISRLVGLSIFSLSLSAAEQPSAESLVGKVYLGGHAMYLKTDEDRLFNANANSSIDHASGVGVEGGYRISELFETRLSYTHFNPVAENHNYDLSSGKSIALDLLYFPFKESFYVVGGADVLDVEESKLSAALGAGYRHYLSKNMALYFEGKGHYQFDDNYTDLSAKLGFIYYFGTQKSEIKRSEPVKSTPEKPVAVVAPLAVVAAIDSDNDGVFDSQDNCADTPATDKVDDKGCTIFTERQETIELHVNFDTGKSVVKTKYESEIAKAANFLKTYPHVSLTIDGHSSAKGSAKYNQTLSAKRAQAIVDVLVNEFGIEASRLKAIGYGESKLLDKNNSAAAHEKNRRIEATVSTTNKIAEKR</sequence>
<accession>A0A1Y5E221</accession>
<dbReference type="Pfam" id="PF13505">
    <property type="entry name" value="OMP_b-brl"/>
    <property type="match status" value="1"/>
</dbReference>
<dbReference type="InterPro" id="IPR006665">
    <property type="entry name" value="OmpA-like"/>
</dbReference>
<organism evidence="13 14">
    <name type="scientific">Colwellia psychrerythraea</name>
    <name type="common">Vibrio psychroerythus</name>
    <dbReference type="NCBI Taxonomy" id="28229"/>
    <lineage>
        <taxon>Bacteria</taxon>
        <taxon>Pseudomonadati</taxon>
        <taxon>Pseudomonadota</taxon>
        <taxon>Gammaproteobacteria</taxon>
        <taxon>Alteromonadales</taxon>
        <taxon>Colwelliaceae</taxon>
        <taxon>Colwellia</taxon>
    </lineage>
</organism>
<dbReference type="PANTHER" id="PTHR30329">
    <property type="entry name" value="STATOR ELEMENT OF FLAGELLAR MOTOR COMPLEX"/>
    <property type="match status" value="1"/>
</dbReference>
<comment type="subcellular location">
    <subcellularLocation>
        <location evidence="1">Cell outer membrane</location>
        <topology evidence="1">Multi-pass membrane protein</topology>
    </subcellularLocation>
</comment>
<dbReference type="GO" id="GO:0006811">
    <property type="term" value="P:monoatomic ion transport"/>
    <property type="evidence" value="ECO:0007669"/>
    <property type="project" value="UniProtKB-KW"/>
</dbReference>
<keyword evidence="2" id="KW-0813">Transport</keyword>
<evidence type="ECO:0000256" key="2">
    <source>
        <dbReference type="ARBA" id="ARBA00022448"/>
    </source>
</evidence>
<evidence type="ECO:0000313" key="13">
    <source>
        <dbReference type="EMBL" id="OUR75065.1"/>
    </source>
</evidence>
<evidence type="ECO:0000256" key="5">
    <source>
        <dbReference type="ARBA" id="ARBA00022729"/>
    </source>
</evidence>